<sequence length="42" mass="4705">KTVIGDDPPELKADSGEAFLIKDILIWRAKSSYITVRIEKST</sequence>
<dbReference type="AlphaFoldDB" id="X1S1B0"/>
<accession>X1S1B0</accession>
<protein>
    <submittedName>
        <fullName evidence="1">Uncharacterized protein</fullName>
    </submittedName>
</protein>
<feature type="non-terminal residue" evidence="1">
    <location>
        <position position="42"/>
    </location>
</feature>
<proteinExistence type="predicted"/>
<reference evidence="1" key="1">
    <citation type="journal article" date="2014" name="Front. Microbiol.">
        <title>High frequency of phylogenetically diverse reductive dehalogenase-homologous genes in deep subseafloor sedimentary metagenomes.</title>
        <authorList>
            <person name="Kawai M."/>
            <person name="Futagami T."/>
            <person name="Toyoda A."/>
            <person name="Takaki Y."/>
            <person name="Nishi S."/>
            <person name="Hori S."/>
            <person name="Arai W."/>
            <person name="Tsubouchi T."/>
            <person name="Morono Y."/>
            <person name="Uchiyama I."/>
            <person name="Ito T."/>
            <person name="Fujiyama A."/>
            <person name="Inagaki F."/>
            <person name="Takami H."/>
        </authorList>
    </citation>
    <scope>NUCLEOTIDE SEQUENCE</scope>
    <source>
        <strain evidence="1">Expedition CK06-06</strain>
    </source>
</reference>
<comment type="caution">
    <text evidence="1">The sequence shown here is derived from an EMBL/GenBank/DDBJ whole genome shotgun (WGS) entry which is preliminary data.</text>
</comment>
<feature type="non-terminal residue" evidence="1">
    <location>
        <position position="1"/>
    </location>
</feature>
<gene>
    <name evidence="1" type="ORF">S06H3_66907</name>
</gene>
<organism evidence="1">
    <name type="scientific">marine sediment metagenome</name>
    <dbReference type="NCBI Taxonomy" id="412755"/>
    <lineage>
        <taxon>unclassified sequences</taxon>
        <taxon>metagenomes</taxon>
        <taxon>ecological metagenomes</taxon>
    </lineage>
</organism>
<name>X1S1B0_9ZZZZ</name>
<dbReference type="EMBL" id="BARV01045917">
    <property type="protein sequence ID" value="GAI61554.1"/>
    <property type="molecule type" value="Genomic_DNA"/>
</dbReference>
<evidence type="ECO:0000313" key="1">
    <source>
        <dbReference type="EMBL" id="GAI61554.1"/>
    </source>
</evidence>